<dbReference type="CDD" id="cd00067">
    <property type="entry name" value="GAL4"/>
    <property type="match status" value="1"/>
</dbReference>
<accession>A0AAV9GFZ4</accession>
<dbReference type="SMART" id="SM00066">
    <property type="entry name" value="GAL4"/>
    <property type="match status" value="1"/>
</dbReference>
<dbReference type="PROSITE" id="PS00463">
    <property type="entry name" value="ZN2_CY6_FUNGAL_1"/>
    <property type="match status" value="1"/>
</dbReference>
<dbReference type="GO" id="GO:0008270">
    <property type="term" value="F:zinc ion binding"/>
    <property type="evidence" value="ECO:0007669"/>
    <property type="project" value="InterPro"/>
</dbReference>
<evidence type="ECO:0000259" key="3">
    <source>
        <dbReference type="PROSITE" id="PS50048"/>
    </source>
</evidence>
<dbReference type="AlphaFoldDB" id="A0AAV9GFZ4"/>
<dbReference type="EMBL" id="MU865950">
    <property type="protein sequence ID" value="KAK4447356.1"/>
    <property type="molecule type" value="Genomic_DNA"/>
</dbReference>
<dbReference type="SUPFAM" id="SSF57701">
    <property type="entry name" value="Zn2/Cys6 DNA-binding domain"/>
    <property type="match status" value="1"/>
</dbReference>
<dbReference type="InterPro" id="IPR036864">
    <property type="entry name" value="Zn2-C6_fun-type_DNA-bd_sf"/>
</dbReference>
<gene>
    <name evidence="4" type="ORF">QBC34DRAFT_132250</name>
</gene>
<sequence>MARLRLGYTKSRNGCLRCKQRRVKCDEQRPCRACVRHGVECSLTASRSSSEAPSTQRARTASPATQTASLAERGRPLQPSAAKQLEPQHLPSALSPPSYVSPPPLTTSQPLGTPSDPYPYFAKFIPSPCPQPYDPVTASWVSDLSLLHHFTTATAKTLFRTGATADERENLWKVDVPRIAFSPGHTFLLHEILATAAFHLAFLEPHNRGKYHVQASQHQTVAIQGVRIAVENITSENCHAIFAASSLFFISALAAARPDGKAVKGVTVDDFVDVFLLVKGIGGVLDSAAVDLKKGPFGKLFIPTRQEVMVPSLTLDRVVAQLDVFLERVKMLGEGDEVRRVVELEVGQLKMCVEKATAATLDPEYRVIASFPIVMTEAFVSMLRGRNRVALALLGYYCVVVHATEKGVWFTKGWGSSILQDIARDTGSPWDQDLAWAMGWISGHEGAEQV</sequence>
<feature type="compositionally biased region" description="Polar residues" evidence="2">
    <location>
        <begin position="45"/>
        <end position="69"/>
    </location>
</feature>
<keyword evidence="5" id="KW-1185">Reference proteome</keyword>
<organism evidence="4 5">
    <name type="scientific">Podospora aff. communis PSN243</name>
    <dbReference type="NCBI Taxonomy" id="3040156"/>
    <lineage>
        <taxon>Eukaryota</taxon>
        <taxon>Fungi</taxon>
        <taxon>Dikarya</taxon>
        <taxon>Ascomycota</taxon>
        <taxon>Pezizomycotina</taxon>
        <taxon>Sordariomycetes</taxon>
        <taxon>Sordariomycetidae</taxon>
        <taxon>Sordariales</taxon>
        <taxon>Podosporaceae</taxon>
        <taxon>Podospora</taxon>
    </lineage>
</organism>
<proteinExistence type="predicted"/>
<dbReference type="InterPro" id="IPR001138">
    <property type="entry name" value="Zn2Cys6_DnaBD"/>
</dbReference>
<reference evidence="4" key="1">
    <citation type="journal article" date="2023" name="Mol. Phylogenet. Evol.">
        <title>Genome-scale phylogeny and comparative genomics of the fungal order Sordariales.</title>
        <authorList>
            <person name="Hensen N."/>
            <person name="Bonometti L."/>
            <person name="Westerberg I."/>
            <person name="Brannstrom I.O."/>
            <person name="Guillou S."/>
            <person name="Cros-Aarteil S."/>
            <person name="Calhoun S."/>
            <person name="Haridas S."/>
            <person name="Kuo A."/>
            <person name="Mondo S."/>
            <person name="Pangilinan J."/>
            <person name="Riley R."/>
            <person name="LaButti K."/>
            <person name="Andreopoulos B."/>
            <person name="Lipzen A."/>
            <person name="Chen C."/>
            <person name="Yan M."/>
            <person name="Daum C."/>
            <person name="Ng V."/>
            <person name="Clum A."/>
            <person name="Steindorff A."/>
            <person name="Ohm R.A."/>
            <person name="Martin F."/>
            <person name="Silar P."/>
            <person name="Natvig D.O."/>
            <person name="Lalanne C."/>
            <person name="Gautier V."/>
            <person name="Ament-Velasquez S.L."/>
            <person name="Kruys A."/>
            <person name="Hutchinson M.I."/>
            <person name="Powell A.J."/>
            <person name="Barry K."/>
            <person name="Miller A.N."/>
            <person name="Grigoriev I.V."/>
            <person name="Debuchy R."/>
            <person name="Gladieux P."/>
            <person name="Hiltunen Thoren M."/>
            <person name="Johannesson H."/>
        </authorList>
    </citation>
    <scope>NUCLEOTIDE SEQUENCE</scope>
    <source>
        <strain evidence="4">PSN243</strain>
    </source>
</reference>
<dbReference type="Proteomes" id="UP001321760">
    <property type="component" value="Unassembled WGS sequence"/>
</dbReference>
<feature type="region of interest" description="Disordered" evidence="2">
    <location>
        <begin position="45"/>
        <end position="112"/>
    </location>
</feature>
<dbReference type="Pfam" id="PF00172">
    <property type="entry name" value="Zn_clus"/>
    <property type="match status" value="1"/>
</dbReference>
<dbReference type="Gene3D" id="4.10.240.10">
    <property type="entry name" value="Zn(2)-C6 fungal-type DNA-binding domain"/>
    <property type="match status" value="1"/>
</dbReference>
<dbReference type="GO" id="GO:0001228">
    <property type="term" value="F:DNA-binding transcription activator activity, RNA polymerase II-specific"/>
    <property type="evidence" value="ECO:0007669"/>
    <property type="project" value="TreeGrafter"/>
</dbReference>
<evidence type="ECO:0000313" key="5">
    <source>
        <dbReference type="Proteomes" id="UP001321760"/>
    </source>
</evidence>
<evidence type="ECO:0000256" key="2">
    <source>
        <dbReference type="SAM" id="MobiDB-lite"/>
    </source>
</evidence>
<reference evidence="4" key="2">
    <citation type="submission" date="2023-05" db="EMBL/GenBank/DDBJ databases">
        <authorList>
            <consortium name="Lawrence Berkeley National Laboratory"/>
            <person name="Steindorff A."/>
            <person name="Hensen N."/>
            <person name="Bonometti L."/>
            <person name="Westerberg I."/>
            <person name="Brannstrom I.O."/>
            <person name="Guillou S."/>
            <person name="Cros-Aarteil S."/>
            <person name="Calhoun S."/>
            <person name="Haridas S."/>
            <person name="Kuo A."/>
            <person name="Mondo S."/>
            <person name="Pangilinan J."/>
            <person name="Riley R."/>
            <person name="Labutti K."/>
            <person name="Andreopoulos B."/>
            <person name="Lipzen A."/>
            <person name="Chen C."/>
            <person name="Yanf M."/>
            <person name="Daum C."/>
            <person name="Ng V."/>
            <person name="Clum A."/>
            <person name="Ohm R."/>
            <person name="Martin F."/>
            <person name="Silar P."/>
            <person name="Natvig D."/>
            <person name="Lalanne C."/>
            <person name="Gautier V."/>
            <person name="Ament-Velasquez S.L."/>
            <person name="Kruys A."/>
            <person name="Hutchinson M.I."/>
            <person name="Powell A.J."/>
            <person name="Barry K."/>
            <person name="Miller A.N."/>
            <person name="Grigoriev I.V."/>
            <person name="Debuchy R."/>
            <person name="Gladieux P."/>
            <person name="Thoren M.H."/>
            <person name="Johannesson H."/>
        </authorList>
    </citation>
    <scope>NUCLEOTIDE SEQUENCE</scope>
    <source>
        <strain evidence="4">PSN243</strain>
    </source>
</reference>
<dbReference type="PANTHER" id="PTHR47784:SF5">
    <property type="entry name" value="STEROL UPTAKE CONTROL PROTEIN 2"/>
    <property type="match status" value="1"/>
</dbReference>
<evidence type="ECO:0000313" key="4">
    <source>
        <dbReference type="EMBL" id="KAK4447356.1"/>
    </source>
</evidence>
<dbReference type="InterPro" id="IPR053157">
    <property type="entry name" value="Sterol_Uptake_Regulator"/>
</dbReference>
<name>A0AAV9GFZ4_9PEZI</name>
<keyword evidence="1" id="KW-0539">Nucleus</keyword>
<comment type="caution">
    <text evidence="4">The sequence shown here is derived from an EMBL/GenBank/DDBJ whole genome shotgun (WGS) entry which is preliminary data.</text>
</comment>
<evidence type="ECO:0000256" key="1">
    <source>
        <dbReference type="ARBA" id="ARBA00023242"/>
    </source>
</evidence>
<dbReference type="PANTHER" id="PTHR47784">
    <property type="entry name" value="STEROL UPTAKE CONTROL PROTEIN 2"/>
    <property type="match status" value="1"/>
</dbReference>
<feature type="domain" description="Zn(2)-C6 fungal-type" evidence="3">
    <location>
        <begin position="14"/>
        <end position="43"/>
    </location>
</feature>
<dbReference type="PROSITE" id="PS50048">
    <property type="entry name" value="ZN2_CY6_FUNGAL_2"/>
    <property type="match status" value="1"/>
</dbReference>
<protein>
    <submittedName>
        <fullName evidence="4">Sterol uptake control protein 2</fullName>
    </submittedName>
</protein>